<dbReference type="InterPro" id="IPR046373">
    <property type="entry name" value="Acyl-CoA_Oxase/DH_mid-dom_sf"/>
</dbReference>
<dbReference type="Gene3D" id="1.20.140.10">
    <property type="entry name" value="Butyryl-CoA Dehydrogenase, subunit A, domain 3"/>
    <property type="match status" value="1"/>
</dbReference>
<accession>A0A7Y6NQL4</accession>
<dbReference type="Gene3D" id="2.40.110.10">
    <property type="entry name" value="Butyryl-CoA Dehydrogenase, subunit A, domain 2"/>
    <property type="match status" value="1"/>
</dbReference>
<feature type="domain" description="Acyl-CoA oxidase/dehydrogenase middle" evidence="8">
    <location>
        <begin position="145"/>
        <end position="243"/>
    </location>
</feature>
<comment type="caution">
    <text evidence="9">The sequence shown here is derived from an EMBL/GenBank/DDBJ whole genome shotgun (WGS) entry which is preliminary data.</text>
</comment>
<dbReference type="InterPro" id="IPR006089">
    <property type="entry name" value="Acyl-CoA_DH_CS"/>
</dbReference>
<dbReference type="InterPro" id="IPR009100">
    <property type="entry name" value="AcylCoA_DH/oxidase_NM_dom_sf"/>
</dbReference>
<dbReference type="InterPro" id="IPR050741">
    <property type="entry name" value="Acyl-CoA_dehydrogenase"/>
</dbReference>
<comment type="cofactor">
    <cofactor evidence="1">
        <name>FAD</name>
        <dbReference type="ChEBI" id="CHEBI:57692"/>
    </cofactor>
</comment>
<dbReference type="Proteomes" id="UP000529637">
    <property type="component" value="Unassembled WGS sequence"/>
</dbReference>
<dbReference type="Pfam" id="PF00441">
    <property type="entry name" value="Acyl-CoA_dh_1"/>
    <property type="match status" value="1"/>
</dbReference>
<dbReference type="PROSITE" id="PS00072">
    <property type="entry name" value="ACYL_COA_DH_1"/>
    <property type="match status" value="1"/>
</dbReference>
<dbReference type="GO" id="GO:0033539">
    <property type="term" value="P:fatty acid beta-oxidation using acyl-CoA dehydrogenase"/>
    <property type="evidence" value="ECO:0007669"/>
    <property type="project" value="TreeGrafter"/>
</dbReference>
<dbReference type="PANTHER" id="PTHR48083">
    <property type="entry name" value="MEDIUM-CHAIN SPECIFIC ACYL-COA DEHYDROGENASE, MITOCHONDRIAL-RELATED"/>
    <property type="match status" value="1"/>
</dbReference>
<sequence length="411" mass="44714">MDFEVDADTRAIGEAVLRFVEREVLPLEDEHRAVLANERTLFQPDGRFVPELLVLRRRIRMRSAELGYYNLFGAEALGGAGLGAQAMAHIQEVLNHRFGPGRPLIQTVVLPSPFTNGLSPVLRQLAPAAFARYREGIASGDKTLCFGLSEPDAGSDVFAMKTRAVRDGDHWVLSGTKQWITNSPYADHAMIFALTDPEAAARHQGGVTGFFIDTKTPGFSVPRLINTMGHLGGDTGVVVLDGVRVPDDHRLGAVGRGLAVAMDGVNAGRIGMAATCLGLARWALDQALAYAKVRKTQGVPIAEHQAIQFMLADSAMDIYAAKSMIQNCAWRIDRGEAATAQVSMVKAFATEMLGRVMDRSIQVHGAMGLTNELRIEEGWRFARVMRIPDGTAEIQRRTIARQLLGGRATDL</sequence>
<protein>
    <recommendedName>
        <fullName evidence="3">Medium-chain specific acyl-CoA dehydrogenase, mitochondrial</fullName>
    </recommendedName>
</protein>
<dbReference type="EMBL" id="JABWMJ010000008">
    <property type="protein sequence ID" value="NUZ07543.1"/>
    <property type="molecule type" value="Genomic_DNA"/>
</dbReference>
<dbReference type="SUPFAM" id="SSF56645">
    <property type="entry name" value="Acyl-CoA dehydrogenase NM domain-like"/>
    <property type="match status" value="1"/>
</dbReference>
<evidence type="ECO:0000256" key="4">
    <source>
        <dbReference type="ARBA" id="ARBA00022630"/>
    </source>
</evidence>
<dbReference type="AlphaFoldDB" id="A0A7Y6NQL4"/>
<dbReference type="CDD" id="cd00567">
    <property type="entry name" value="ACAD"/>
    <property type="match status" value="1"/>
</dbReference>
<dbReference type="PANTHER" id="PTHR48083:SF2">
    <property type="entry name" value="MEDIUM-CHAIN SPECIFIC ACYL-COA DEHYDROGENASE, MITOCHONDRIAL"/>
    <property type="match status" value="1"/>
</dbReference>
<dbReference type="RefSeq" id="WP_176070378.1">
    <property type="nucleotide sequence ID" value="NZ_JABWMJ010000008.1"/>
</dbReference>
<proteinExistence type="inferred from homology"/>
<comment type="similarity">
    <text evidence="2">Belongs to the acyl-CoA dehydrogenase family.</text>
</comment>
<dbReference type="FunFam" id="1.20.140.10:FF:000001">
    <property type="entry name" value="Acyl-CoA dehydrogenase"/>
    <property type="match status" value="1"/>
</dbReference>
<name>A0A7Y6NQL4_9BURK</name>
<evidence type="ECO:0000259" key="7">
    <source>
        <dbReference type="Pfam" id="PF00441"/>
    </source>
</evidence>
<keyword evidence="6" id="KW-0560">Oxidoreductase</keyword>
<dbReference type="FunFam" id="2.40.110.10:FF:000002">
    <property type="entry name" value="Acyl-CoA dehydrogenase fadE12"/>
    <property type="match status" value="1"/>
</dbReference>
<dbReference type="Gene3D" id="1.10.540.10">
    <property type="entry name" value="Acyl-CoA dehydrogenase/oxidase, N-terminal domain"/>
    <property type="match status" value="1"/>
</dbReference>
<dbReference type="InterPro" id="IPR009075">
    <property type="entry name" value="AcylCo_DH/oxidase_C"/>
</dbReference>
<gene>
    <name evidence="9" type="ORF">HQN59_17395</name>
</gene>
<dbReference type="GO" id="GO:0003995">
    <property type="term" value="F:acyl-CoA dehydrogenase activity"/>
    <property type="evidence" value="ECO:0007669"/>
    <property type="project" value="InterPro"/>
</dbReference>
<keyword evidence="10" id="KW-1185">Reference proteome</keyword>
<reference evidence="9 10" key="1">
    <citation type="submission" date="2020-06" db="EMBL/GenBank/DDBJ databases">
        <title>Schlegella sp. ID0723 isolated from air conditioner.</title>
        <authorList>
            <person name="Kim D.Y."/>
            <person name="Kim D.-U."/>
        </authorList>
    </citation>
    <scope>NUCLEOTIDE SEQUENCE [LARGE SCALE GENOMIC DNA]</scope>
    <source>
        <strain evidence="9 10">ID0723</strain>
    </source>
</reference>
<dbReference type="GO" id="GO:0005737">
    <property type="term" value="C:cytoplasm"/>
    <property type="evidence" value="ECO:0007669"/>
    <property type="project" value="TreeGrafter"/>
</dbReference>
<evidence type="ECO:0000256" key="6">
    <source>
        <dbReference type="ARBA" id="ARBA00023002"/>
    </source>
</evidence>
<dbReference type="InterPro" id="IPR006091">
    <property type="entry name" value="Acyl-CoA_Oxase/DH_mid-dom"/>
</dbReference>
<dbReference type="Pfam" id="PF02770">
    <property type="entry name" value="Acyl-CoA_dh_M"/>
    <property type="match status" value="1"/>
</dbReference>
<evidence type="ECO:0000256" key="2">
    <source>
        <dbReference type="ARBA" id="ARBA00009347"/>
    </source>
</evidence>
<dbReference type="SUPFAM" id="SSF47203">
    <property type="entry name" value="Acyl-CoA dehydrogenase C-terminal domain-like"/>
    <property type="match status" value="1"/>
</dbReference>
<feature type="domain" description="Acyl-CoA dehydrogenase/oxidase C-terminal" evidence="7">
    <location>
        <begin position="255"/>
        <end position="404"/>
    </location>
</feature>
<organism evidence="9 10">
    <name type="scientific">Piscinibacter koreensis</name>
    <dbReference type="NCBI Taxonomy" id="2742824"/>
    <lineage>
        <taxon>Bacteria</taxon>
        <taxon>Pseudomonadati</taxon>
        <taxon>Pseudomonadota</taxon>
        <taxon>Betaproteobacteria</taxon>
        <taxon>Burkholderiales</taxon>
        <taxon>Sphaerotilaceae</taxon>
        <taxon>Piscinibacter</taxon>
    </lineage>
</organism>
<evidence type="ECO:0000259" key="8">
    <source>
        <dbReference type="Pfam" id="PF02770"/>
    </source>
</evidence>
<evidence type="ECO:0000256" key="3">
    <source>
        <dbReference type="ARBA" id="ARBA00019125"/>
    </source>
</evidence>
<dbReference type="InterPro" id="IPR036250">
    <property type="entry name" value="AcylCo_DH-like_C"/>
</dbReference>
<keyword evidence="5" id="KW-0274">FAD</keyword>
<evidence type="ECO:0000313" key="9">
    <source>
        <dbReference type="EMBL" id="NUZ07543.1"/>
    </source>
</evidence>
<dbReference type="InterPro" id="IPR037069">
    <property type="entry name" value="AcylCoA_DH/ox_N_sf"/>
</dbReference>
<evidence type="ECO:0000256" key="5">
    <source>
        <dbReference type="ARBA" id="ARBA00022827"/>
    </source>
</evidence>
<keyword evidence="4" id="KW-0285">Flavoprotein</keyword>
<evidence type="ECO:0000313" key="10">
    <source>
        <dbReference type="Proteomes" id="UP000529637"/>
    </source>
</evidence>
<evidence type="ECO:0000256" key="1">
    <source>
        <dbReference type="ARBA" id="ARBA00001974"/>
    </source>
</evidence>
<dbReference type="GO" id="GO:0050660">
    <property type="term" value="F:flavin adenine dinucleotide binding"/>
    <property type="evidence" value="ECO:0007669"/>
    <property type="project" value="InterPro"/>
</dbReference>